<feature type="compositionally biased region" description="Low complexity" evidence="2">
    <location>
        <begin position="953"/>
        <end position="967"/>
    </location>
</feature>
<feature type="region of interest" description="Disordered" evidence="2">
    <location>
        <begin position="953"/>
        <end position="1054"/>
    </location>
</feature>
<feature type="region of interest" description="Disordered" evidence="2">
    <location>
        <begin position="246"/>
        <end position="267"/>
    </location>
</feature>
<dbReference type="EMBL" id="CAEY01000170">
    <property type="status" value="NOT_ANNOTATED_CDS"/>
    <property type="molecule type" value="Genomic_DNA"/>
</dbReference>
<evidence type="ECO:0000313" key="4">
    <source>
        <dbReference type="EnsemblMetazoa" id="tetur13g01710.1"/>
    </source>
</evidence>
<feature type="region of interest" description="Disordered" evidence="2">
    <location>
        <begin position="444"/>
        <end position="470"/>
    </location>
</feature>
<dbReference type="InterPro" id="IPR015671">
    <property type="entry name" value="GSCR1_dom"/>
</dbReference>
<feature type="region of interest" description="Disordered" evidence="2">
    <location>
        <begin position="708"/>
        <end position="738"/>
    </location>
</feature>
<evidence type="ECO:0000313" key="5">
    <source>
        <dbReference type="Proteomes" id="UP000015104"/>
    </source>
</evidence>
<evidence type="ECO:0000256" key="2">
    <source>
        <dbReference type="SAM" id="MobiDB-lite"/>
    </source>
</evidence>
<feature type="compositionally biased region" description="Polar residues" evidence="2">
    <location>
        <begin position="800"/>
        <end position="839"/>
    </location>
</feature>
<dbReference type="Pfam" id="PF15249">
    <property type="entry name" value="GLTSCR1"/>
    <property type="match status" value="1"/>
</dbReference>
<organism evidence="4 5">
    <name type="scientific">Tetranychus urticae</name>
    <name type="common">Two-spotted spider mite</name>
    <dbReference type="NCBI Taxonomy" id="32264"/>
    <lineage>
        <taxon>Eukaryota</taxon>
        <taxon>Metazoa</taxon>
        <taxon>Ecdysozoa</taxon>
        <taxon>Arthropoda</taxon>
        <taxon>Chelicerata</taxon>
        <taxon>Arachnida</taxon>
        <taxon>Acari</taxon>
        <taxon>Acariformes</taxon>
        <taxon>Trombidiformes</taxon>
        <taxon>Prostigmata</taxon>
        <taxon>Eleutherengona</taxon>
        <taxon>Raphignathae</taxon>
        <taxon>Tetranychoidea</taxon>
        <taxon>Tetranychidae</taxon>
        <taxon>Tetranychus</taxon>
    </lineage>
</organism>
<dbReference type="STRING" id="32264.T1KJY8"/>
<protein>
    <recommendedName>
        <fullName evidence="3">GLTSCR protein conserved domain-containing protein</fullName>
    </recommendedName>
</protein>
<feature type="compositionally biased region" description="Low complexity" evidence="2">
    <location>
        <begin position="80"/>
        <end position="115"/>
    </location>
</feature>
<feature type="region of interest" description="Disordered" evidence="2">
    <location>
        <begin position="27"/>
        <end position="152"/>
    </location>
</feature>
<feature type="region of interest" description="Disordered" evidence="2">
    <location>
        <begin position="1105"/>
        <end position="1124"/>
    </location>
</feature>
<feature type="region of interest" description="Disordered" evidence="2">
    <location>
        <begin position="390"/>
        <end position="429"/>
    </location>
</feature>
<feature type="region of interest" description="Disordered" evidence="2">
    <location>
        <begin position="799"/>
        <end position="850"/>
    </location>
</feature>
<feature type="compositionally biased region" description="Low complexity" evidence="2">
    <location>
        <begin position="54"/>
        <end position="70"/>
    </location>
</feature>
<feature type="compositionally biased region" description="Low complexity" evidence="2">
    <location>
        <begin position="1022"/>
        <end position="1038"/>
    </location>
</feature>
<dbReference type="PANTHER" id="PTHR15572:SF0">
    <property type="entry name" value="GLUTAMINE-RICH PROTEIN-RELATED"/>
    <property type="match status" value="1"/>
</dbReference>
<feature type="compositionally biased region" description="Polar residues" evidence="2">
    <location>
        <begin position="1041"/>
        <end position="1054"/>
    </location>
</feature>
<reference evidence="4" key="2">
    <citation type="submission" date="2015-06" db="UniProtKB">
        <authorList>
            <consortium name="EnsemblMetazoa"/>
        </authorList>
    </citation>
    <scope>IDENTIFICATION</scope>
</reference>
<feature type="region of interest" description="Disordered" evidence="2">
    <location>
        <begin position="750"/>
        <end position="770"/>
    </location>
</feature>
<reference evidence="5" key="1">
    <citation type="submission" date="2011-08" db="EMBL/GenBank/DDBJ databases">
        <authorList>
            <person name="Rombauts S."/>
        </authorList>
    </citation>
    <scope>NUCLEOTIDE SEQUENCE</scope>
    <source>
        <strain evidence="5">London</strain>
    </source>
</reference>
<evidence type="ECO:0000256" key="1">
    <source>
        <dbReference type="SAM" id="Coils"/>
    </source>
</evidence>
<feature type="compositionally biased region" description="Low complexity" evidence="2">
    <location>
        <begin position="135"/>
        <end position="151"/>
    </location>
</feature>
<accession>T1KJY8</accession>
<sequence length="1332" mass="141841">MDTFLFPQPMVLSGPIVQLIQTPSGATQLVTTSSSPNNNAVGGGNNGNGGGQPVVSASSNKNSSVNSSRSTKQILPKPPGNGANSQSGGSSKHNSQANNNGSGTNNSTVNSNNNGGNHGARSLVTNMPSNVNSVGTTLTTGPLSTGPGQTTITPQILLGPPGNQKMSFITSNPPGTFLLNQVIPGLGSQPILIQGNLNNIGGPLQLTLRQQQPQSVVTVSSANGTSVSVASSQGSSTPLISTLAGQTSSSVQRSTHSTPTYLFSNHGSTMTGTTAPTMVMSGQHNFRGQNIIFTRPPNLIGQTGSMVQGPGTGAPTANQAQTVPQFIQIQTANGPMLVALQTTPTLGPPNGGSPIIQTHVTPSPQAVPITSTIMPLQSSGNVITSQSITTSTTLTPHQHQHQQHQHQHQHHPQTPHSSSIRGNSKARKEPKGLNLADLLKETGILQDSSPPQSPSSITIRQTSTDGDLTNSLLSQTDITQANSLGPGTTPTMLDNSHANQAQPTMLTFPDQGSQASNILIAPGHGMTPGTTHQLRLSLAADGSVILQPNLGPSVSTANTILSNPSNLTNQTGTSTQLIQDLGSTSMASISNSKFIDTLRDSCGPGSSQPSPDSTTPTLDASTPTSASTISTISLTNVKSSSPAITTIASSPVLSHKQTLMQHLNAGSTMKVGDSVTSMTITPIMGPSYRDDSKSSSPFIPLTITSESIRESTNHKTTIKQESSSKSMMDHSSSESKTEIVSVPLTDMLNSNNPCNVSVTPSSSTSTSTTTLTMSNCDSLVQNPSMPVLLTNASLIIPDNDASTNNSNHKLSSGPSAPSNNRSHVLTPTNTNNSASPLTNSIPSLSSGQQMSSVSSLSSSAAPTLVDQNGFQFVQISLNNQEFIERLEAQIKNLRALKSPKEDQKKLLQELLSLQKRMSEAKIQPQSSMYGESKVILTSLSQPSHTPELLITQPQQLQQTQQQPQQLQRKPISSPGPQSLPQEIQSHLQQMFSESQHETEQHHQQQTQHTSMPSILPKTAHLQTSSQLNQPQSPNPQFNIIKLNSSTNSNQLHPNQPQLVTATQQQAQNVRLINQTNANNLDGNTTIQVGTQLITIAASPVKPSIQSSLQTTSHQKQSSGGSNATTIQVVRIGTPNTSTSSTNSVNKYFKAPLESPQLESEKTKAKICRFFQQQAAADQAAATKPDTKTPFKSRSDACKRLLRYHVFNAPVPTEEQLSKVDRDFEVISESLLKRKNELFNRFRYNLLKSNMIETPKAEYVMLNKLFINDENISLQRDKDLVAQGKELELPPPPESWKKIIRDSLEEEEQLSINRKRKSSALDEDFLADCKLII</sequence>
<dbReference type="Proteomes" id="UP000015104">
    <property type="component" value="Unassembled WGS sequence"/>
</dbReference>
<feature type="compositionally biased region" description="Gly residues" evidence="2">
    <location>
        <begin position="41"/>
        <end position="52"/>
    </location>
</feature>
<keyword evidence="1" id="KW-0175">Coiled coil</keyword>
<feature type="compositionally biased region" description="Low complexity" evidence="2">
    <location>
        <begin position="601"/>
        <end position="625"/>
    </location>
</feature>
<feature type="compositionally biased region" description="Polar residues" evidence="2">
    <location>
        <begin position="974"/>
        <end position="991"/>
    </location>
</feature>
<feature type="region of interest" description="Disordered" evidence="2">
    <location>
        <begin position="597"/>
        <end position="625"/>
    </location>
</feature>
<keyword evidence="5" id="KW-1185">Reference proteome</keyword>
<feature type="compositionally biased region" description="Polar residues" evidence="2">
    <location>
        <begin position="27"/>
        <end position="36"/>
    </location>
</feature>
<feature type="domain" description="GLTSCR protein conserved" evidence="3">
    <location>
        <begin position="1177"/>
        <end position="1277"/>
    </location>
</feature>
<dbReference type="InterPro" id="IPR052438">
    <property type="entry name" value="Chromatin_remod/trans_coact"/>
</dbReference>
<dbReference type="GO" id="GO:0045893">
    <property type="term" value="P:positive regulation of DNA-templated transcription"/>
    <property type="evidence" value="ECO:0007669"/>
    <property type="project" value="TreeGrafter"/>
</dbReference>
<dbReference type="eggNOG" id="ENOG502QPQ9">
    <property type="taxonomic scope" value="Eukaryota"/>
</dbReference>
<feature type="compositionally biased region" description="Basic residues" evidence="2">
    <location>
        <begin position="398"/>
        <end position="413"/>
    </location>
</feature>
<dbReference type="GO" id="GO:0016514">
    <property type="term" value="C:SWI/SNF complex"/>
    <property type="evidence" value="ECO:0007669"/>
    <property type="project" value="TreeGrafter"/>
</dbReference>
<dbReference type="HOGENOM" id="CLU_842866_0_0_1"/>
<feature type="compositionally biased region" description="Low complexity" evidence="2">
    <location>
        <begin position="840"/>
        <end position="850"/>
    </location>
</feature>
<name>T1KJY8_TETUR</name>
<evidence type="ECO:0000259" key="3">
    <source>
        <dbReference type="Pfam" id="PF15249"/>
    </source>
</evidence>
<proteinExistence type="predicted"/>
<feature type="coiled-coil region" evidence="1">
    <location>
        <begin position="883"/>
        <end position="923"/>
    </location>
</feature>
<dbReference type="EnsemblMetazoa" id="tetur13g01710.1">
    <property type="protein sequence ID" value="tetur13g01710.1"/>
    <property type="gene ID" value="tetur13g01710"/>
</dbReference>
<dbReference type="PANTHER" id="PTHR15572">
    <property type="entry name" value="GLIOMA TUMOR SUPPRESSOR CANDIDATE REGION GENE 1"/>
    <property type="match status" value="1"/>
</dbReference>
<feature type="compositionally biased region" description="Polar residues" evidence="2">
    <location>
        <begin position="457"/>
        <end position="470"/>
    </location>
</feature>
<feature type="compositionally biased region" description="Basic and acidic residues" evidence="2">
    <location>
        <begin position="727"/>
        <end position="737"/>
    </location>
</feature>
<feature type="compositionally biased region" description="Polar residues" evidence="2">
    <location>
        <begin position="123"/>
        <end position="134"/>
    </location>
</feature>